<dbReference type="Gene3D" id="1.20.140.10">
    <property type="entry name" value="Butyryl-CoA Dehydrogenase, subunit A, domain 3"/>
    <property type="match status" value="1"/>
</dbReference>
<gene>
    <name evidence="7" type="ORF">DFR41_10836</name>
</gene>
<dbReference type="InterPro" id="IPR036250">
    <property type="entry name" value="AcylCo_DH-like_C"/>
</dbReference>
<organism evidence="7 8">
    <name type="scientific">Pseudacidovorax intermedius</name>
    <dbReference type="NCBI Taxonomy" id="433924"/>
    <lineage>
        <taxon>Bacteria</taxon>
        <taxon>Pseudomonadati</taxon>
        <taxon>Pseudomonadota</taxon>
        <taxon>Betaproteobacteria</taxon>
        <taxon>Burkholderiales</taxon>
        <taxon>Comamonadaceae</taxon>
        <taxon>Pseudacidovorax</taxon>
    </lineage>
</organism>
<dbReference type="Proteomes" id="UP000255265">
    <property type="component" value="Unassembled WGS sequence"/>
</dbReference>
<dbReference type="Gene3D" id="1.10.540.10">
    <property type="entry name" value="Acyl-CoA dehydrogenase/oxidase, N-terminal domain"/>
    <property type="match status" value="1"/>
</dbReference>
<comment type="caution">
    <text evidence="7">The sequence shown here is derived from an EMBL/GenBank/DDBJ whole genome shotgun (WGS) entry which is preliminary data.</text>
</comment>
<evidence type="ECO:0000256" key="2">
    <source>
        <dbReference type="ARBA" id="ARBA00009347"/>
    </source>
</evidence>
<dbReference type="PIRSF" id="PIRSF016578">
    <property type="entry name" value="HsaA"/>
    <property type="match status" value="1"/>
</dbReference>
<dbReference type="Pfam" id="PF02771">
    <property type="entry name" value="Acyl-CoA_dh_N"/>
    <property type="match status" value="1"/>
</dbReference>
<dbReference type="SUPFAM" id="SSF47203">
    <property type="entry name" value="Acyl-CoA dehydrogenase C-terminal domain-like"/>
    <property type="match status" value="1"/>
</dbReference>
<evidence type="ECO:0000256" key="3">
    <source>
        <dbReference type="ARBA" id="ARBA00022630"/>
    </source>
</evidence>
<feature type="domain" description="Acyl-CoA dehydrogenase/oxidase N-terminal" evidence="6">
    <location>
        <begin position="20"/>
        <end position="118"/>
    </location>
</feature>
<feature type="domain" description="Acyl-CoA dehydrogenase/oxidase C-terminal" evidence="5">
    <location>
        <begin position="235"/>
        <end position="365"/>
    </location>
</feature>
<dbReference type="EMBL" id="QQAV01000008">
    <property type="protein sequence ID" value="RDI21912.1"/>
    <property type="molecule type" value="Genomic_DNA"/>
</dbReference>
<dbReference type="GO" id="GO:0003995">
    <property type="term" value="F:acyl-CoA dehydrogenase activity"/>
    <property type="evidence" value="ECO:0007669"/>
    <property type="project" value="TreeGrafter"/>
</dbReference>
<reference evidence="7 8" key="1">
    <citation type="submission" date="2018-07" db="EMBL/GenBank/DDBJ databases">
        <title>Genomic Encyclopedia of Type Strains, Phase IV (KMG-IV): sequencing the most valuable type-strain genomes for metagenomic binning, comparative biology and taxonomic classification.</title>
        <authorList>
            <person name="Goeker M."/>
        </authorList>
    </citation>
    <scope>NUCLEOTIDE SEQUENCE [LARGE SCALE GENOMIC DNA]</scope>
    <source>
        <strain evidence="7 8">DSM 21352</strain>
    </source>
</reference>
<comment type="similarity">
    <text evidence="2">Belongs to the acyl-CoA dehydrogenase family.</text>
</comment>
<dbReference type="InterPro" id="IPR009075">
    <property type="entry name" value="AcylCo_DH/oxidase_C"/>
</dbReference>
<keyword evidence="4" id="KW-0274">FAD</keyword>
<evidence type="ECO:0000256" key="4">
    <source>
        <dbReference type="ARBA" id="ARBA00022827"/>
    </source>
</evidence>
<evidence type="ECO:0000256" key="1">
    <source>
        <dbReference type="ARBA" id="ARBA00001974"/>
    </source>
</evidence>
<comment type="cofactor">
    <cofactor evidence="1">
        <name>FAD</name>
        <dbReference type="ChEBI" id="CHEBI:57692"/>
    </cofactor>
</comment>
<dbReference type="SUPFAM" id="SSF56645">
    <property type="entry name" value="Acyl-CoA dehydrogenase NM domain-like"/>
    <property type="match status" value="1"/>
</dbReference>
<dbReference type="AlphaFoldDB" id="A0A370FDN7"/>
<protein>
    <submittedName>
        <fullName evidence="7">Acyl-CoA dehydrogenase</fullName>
    </submittedName>
</protein>
<name>A0A370FDN7_9BURK</name>
<dbReference type="RefSeq" id="WP_114803839.1">
    <property type="nucleotide sequence ID" value="NZ_QQAV01000008.1"/>
</dbReference>
<dbReference type="InterPro" id="IPR009100">
    <property type="entry name" value="AcylCoA_DH/oxidase_NM_dom_sf"/>
</dbReference>
<proteinExistence type="inferred from homology"/>
<evidence type="ECO:0000259" key="6">
    <source>
        <dbReference type="Pfam" id="PF02771"/>
    </source>
</evidence>
<dbReference type="STRING" id="433924.NS331_22395"/>
<evidence type="ECO:0000313" key="7">
    <source>
        <dbReference type="EMBL" id="RDI21912.1"/>
    </source>
</evidence>
<dbReference type="PANTHER" id="PTHR43884:SF12">
    <property type="entry name" value="ISOVALERYL-COA DEHYDROGENASE, MITOCHONDRIAL-RELATED"/>
    <property type="match status" value="1"/>
</dbReference>
<evidence type="ECO:0000313" key="8">
    <source>
        <dbReference type="Proteomes" id="UP000255265"/>
    </source>
</evidence>
<keyword evidence="8" id="KW-1185">Reference proteome</keyword>
<keyword evidence="3" id="KW-0285">Flavoprotein</keyword>
<dbReference type="InterPro" id="IPR013786">
    <property type="entry name" value="AcylCoA_DH/ox_N"/>
</dbReference>
<dbReference type="InterPro" id="IPR046373">
    <property type="entry name" value="Acyl-CoA_Oxase/DH_mid-dom_sf"/>
</dbReference>
<accession>A0A370FDN7</accession>
<evidence type="ECO:0000259" key="5">
    <source>
        <dbReference type="Pfam" id="PF00441"/>
    </source>
</evidence>
<dbReference type="InterPro" id="IPR037069">
    <property type="entry name" value="AcylCoA_DH/ox_N_sf"/>
</dbReference>
<dbReference type="Pfam" id="PF00441">
    <property type="entry name" value="Acyl-CoA_dh_1"/>
    <property type="match status" value="1"/>
</dbReference>
<dbReference type="Gene3D" id="2.40.110.10">
    <property type="entry name" value="Butyryl-CoA Dehydrogenase, subunit A, domain 2"/>
    <property type="match status" value="1"/>
</dbReference>
<dbReference type="PANTHER" id="PTHR43884">
    <property type="entry name" value="ACYL-COA DEHYDROGENASE"/>
    <property type="match status" value="1"/>
</dbReference>
<dbReference type="OrthoDB" id="2986495at2"/>
<dbReference type="GO" id="GO:0050660">
    <property type="term" value="F:flavin adenine dinucleotide binding"/>
    <property type="evidence" value="ECO:0007669"/>
    <property type="project" value="InterPro"/>
</dbReference>
<sequence length="390" mass="41617">MKAAESLSAAASVEDATSRAAQLAAAHADAVDREGRLPTEVLDALRAEGLLGLLVPTRHGGPGLPLRTVVNVCRRLSEACASTGLIYAMHQSQSAVAIQHAQNSDWLQGLLARMASGQWLVASATTEGATGGAIRSSACFLDPQTDGHLRLRKNGAVISYAPAADVFLVSARRAEDAAPTDQRLVAVLRDQIQLHAHAPWNPMGMRGARTDRYDLVADCGPEQVYAEPFSVHMSQTMLPTSHLLLGAVWLGIAVSALGRARAFLRHRNRGGAPLNPIANLRLAEGETLVQQFRGTLAACMALYEDADGPQTATERMVSYNALKVGASELVVRVTDIALRICGIQGYMEPGEFYLSRHIRDAHAAAVMVNDDRILGSLSTVVLGVPLNRDL</sequence>